<organism evidence="2 3">
    <name type="scientific">Ooceraea biroi</name>
    <name type="common">Clonal raider ant</name>
    <name type="synonym">Cerapachys biroi</name>
    <dbReference type="NCBI Taxonomy" id="2015173"/>
    <lineage>
        <taxon>Eukaryota</taxon>
        <taxon>Metazoa</taxon>
        <taxon>Ecdysozoa</taxon>
        <taxon>Arthropoda</taxon>
        <taxon>Hexapoda</taxon>
        <taxon>Insecta</taxon>
        <taxon>Pterygota</taxon>
        <taxon>Neoptera</taxon>
        <taxon>Endopterygota</taxon>
        <taxon>Hymenoptera</taxon>
        <taxon>Apocrita</taxon>
        <taxon>Aculeata</taxon>
        <taxon>Formicoidea</taxon>
        <taxon>Formicidae</taxon>
        <taxon>Dorylinae</taxon>
        <taxon>Ooceraea</taxon>
    </lineage>
</organism>
<gene>
    <name evidence="2" type="ORF">X777_12605</name>
</gene>
<proteinExistence type="predicted"/>
<evidence type="ECO:0000256" key="1">
    <source>
        <dbReference type="SAM" id="MobiDB-lite"/>
    </source>
</evidence>
<feature type="compositionally biased region" description="Polar residues" evidence="1">
    <location>
        <begin position="91"/>
        <end position="104"/>
    </location>
</feature>
<reference evidence="2 3" key="1">
    <citation type="journal article" date="2014" name="Curr. Biol.">
        <title>The genome of the clonal raider ant Cerapachys biroi.</title>
        <authorList>
            <person name="Oxley P.R."/>
            <person name="Ji L."/>
            <person name="Fetter-Pruneda I."/>
            <person name="McKenzie S.K."/>
            <person name="Li C."/>
            <person name="Hu H."/>
            <person name="Zhang G."/>
            <person name="Kronauer D.J."/>
        </authorList>
    </citation>
    <scope>NUCLEOTIDE SEQUENCE [LARGE SCALE GENOMIC DNA]</scope>
</reference>
<dbReference type="OrthoDB" id="7687339at2759"/>
<dbReference type="EMBL" id="KK107536">
    <property type="protein sequence ID" value="EZA49196.1"/>
    <property type="molecule type" value="Genomic_DNA"/>
</dbReference>
<accession>A0A026W0T6</accession>
<sequence length="124" mass="14269">MMDKTKDFVVTSDKKHINIATTVTDDESFAPILLITEKDGLKKKDSVKSNAPTNTIFDNNNANVEINNTIQKNTKRHVSQEEVISYRKPKSSFNTRDTQQNNQHYIGKNSRKKRTMQTGTFYEL</sequence>
<keyword evidence="3" id="KW-1185">Reference proteome</keyword>
<dbReference type="AlphaFoldDB" id="A0A026W0T6"/>
<evidence type="ECO:0000313" key="2">
    <source>
        <dbReference type="EMBL" id="EZA49196.1"/>
    </source>
</evidence>
<dbReference type="Proteomes" id="UP000053097">
    <property type="component" value="Unassembled WGS sequence"/>
</dbReference>
<feature type="region of interest" description="Disordered" evidence="1">
    <location>
        <begin position="87"/>
        <end position="124"/>
    </location>
</feature>
<protein>
    <submittedName>
        <fullName evidence="2">Uncharacterized protein</fullName>
    </submittedName>
</protein>
<name>A0A026W0T6_OOCBI</name>
<evidence type="ECO:0000313" key="3">
    <source>
        <dbReference type="Proteomes" id="UP000053097"/>
    </source>
</evidence>